<sequence length="127" mass="13636">MILPGMGIISEIIPVFSRKALFGYKGMVASAMGIAVAGSLVWAHHMFTSGMSDVAVFYFSLLTFLVAIPTAVKVFSWLATMYKGSISMSPPLLFSLMFIYLFTVGGLTGLVLGAVGPDIHTHDTHFV</sequence>
<comment type="function">
    <text evidence="9">Component of the cytochrome c oxidase, the last enzyme in the mitochondrial electron transport chain which drives oxidative phosphorylation. The respiratory chain contains 3 multisubunit complexes succinate dehydrogenase (complex II, CII), ubiquinol-cytochrome c oxidoreductase (cytochrome b-c1 complex, complex III, CIII) and cytochrome c oxidase (complex IV, CIV), that cooperate to transfer electrons derived from NADH and succinate to molecular oxygen, creating an electrochemical gradient over the inner membrane that drives transmembrane transport and the ATP synthase. Cytochrome c oxidase is the component of the respiratory chain that catalyzes the reduction of oxygen to water. Electrons originating from reduced cytochrome c in the intermembrane space (IMS) are transferred via the dinuclear copper A center (CU(A)) of subunit 2 and heme A of subunit 1 to the active site in subunit 1, a binuclear center (BNC) formed by heme A3 and copper B (CU(B)). The BNC reduces molecular oxygen to 2 water molecules using 4 electrons from cytochrome c in the IMS and 4 protons from the mitochondrial matrix.</text>
</comment>
<keyword evidence="9" id="KW-0186">Copper</keyword>
<evidence type="ECO:0000256" key="6">
    <source>
        <dbReference type="ARBA" id="ARBA00022967"/>
    </source>
</evidence>
<keyword evidence="5 9" id="KW-0679">Respiratory chain</keyword>
<dbReference type="GO" id="GO:0005743">
    <property type="term" value="C:mitochondrial inner membrane"/>
    <property type="evidence" value="ECO:0007669"/>
    <property type="project" value="UniProtKB-SubCell"/>
</dbReference>
<evidence type="ECO:0000256" key="1">
    <source>
        <dbReference type="ARBA" id="ARBA00001971"/>
    </source>
</evidence>
<dbReference type="InterPro" id="IPR036927">
    <property type="entry name" value="Cyt_c_oxase-like_su1_sf"/>
</dbReference>
<evidence type="ECO:0000256" key="9">
    <source>
        <dbReference type="RuleBase" id="RU000369"/>
    </source>
</evidence>
<keyword evidence="9" id="KW-0408">Iron</keyword>
<dbReference type="PRINTS" id="PR01165">
    <property type="entry name" value="CYCOXIDASEI"/>
</dbReference>
<dbReference type="GO" id="GO:0020037">
    <property type="term" value="F:heme binding"/>
    <property type="evidence" value="ECO:0007669"/>
    <property type="project" value="InterPro"/>
</dbReference>
<keyword evidence="7 9" id="KW-0249">Electron transport</keyword>
<evidence type="ECO:0000256" key="4">
    <source>
        <dbReference type="ARBA" id="ARBA00015947"/>
    </source>
</evidence>
<dbReference type="GO" id="GO:0022904">
    <property type="term" value="P:respiratory electron transport chain"/>
    <property type="evidence" value="ECO:0007669"/>
    <property type="project" value="TreeGrafter"/>
</dbReference>
<keyword evidence="9" id="KW-0812">Transmembrane</keyword>
<dbReference type="GO" id="GO:0004129">
    <property type="term" value="F:cytochrome-c oxidase activity"/>
    <property type="evidence" value="ECO:0007669"/>
    <property type="project" value="UniProtKB-EC"/>
</dbReference>
<keyword evidence="9" id="KW-0999">Mitochondrion inner membrane</keyword>
<gene>
    <name evidence="10" type="ORF">CTOB1V02_LOCUS16404</name>
</gene>
<reference evidence="10" key="1">
    <citation type="submission" date="2020-11" db="EMBL/GenBank/DDBJ databases">
        <authorList>
            <person name="Tran Van P."/>
        </authorList>
    </citation>
    <scope>NUCLEOTIDE SEQUENCE</scope>
</reference>
<keyword evidence="9" id="KW-0496">Mitochondrion</keyword>
<dbReference type="GO" id="GO:0006119">
    <property type="term" value="P:oxidative phosphorylation"/>
    <property type="evidence" value="ECO:0007669"/>
    <property type="project" value="UniProtKB-UniPathway"/>
</dbReference>
<evidence type="ECO:0000256" key="3">
    <source>
        <dbReference type="ARBA" id="ARBA00009578"/>
    </source>
</evidence>
<dbReference type="InterPro" id="IPR023616">
    <property type="entry name" value="Cyt_c_oxase-like_su1_dom"/>
</dbReference>
<dbReference type="Gene3D" id="1.20.210.10">
    <property type="entry name" value="Cytochrome c oxidase-like, subunit I domain"/>
    <property type="match status" value="1"/>
</dbReference>
<dbReference type="AlphaFoldDB" id="A0A7R8WVC1"/>
<organism evidence="10">
    <name type="scientific">Cyprideis torosa</name>
    <dbReference type="NCBI Taxonomy" id="163714"/>
    <lineage>
        <taxon>Eukaryota</taxon>
        <taxon>Metazoa</taxon>
        <taxon>Ecdysozoa</taxon>
        <taxon>Arthropoda</taxon>
        <taxon>Crustacea</taxon>
        <taxon>Oligostraca</taxon>
        <taxon>Ostracoda</taxon>
        <taxon>Podocopa</taxon>
        <taxon>Podocopida</taxon>
        <taxon>Cytherocopina</taxon>
        <taxon>Cytheroidea</taxon>
        <taxon>Cytherideidae</taxon>
        <taxon>Cyprideis</taxon>
    </lineage>
</organism>
<protein>
    <recommendedName>
        <fullName evidence="4 9">Cytochrome c oxidase subunit 1</fullName>
        <ecNumber evidence="9">7.1.1.9</ecNumber>
    </recommendedName>
</protein>
<dbReference type="OrthoDB" id="7490198at2759"/>
<keyword evidence="6" id="KW-1278">Translocase</keyword>
<evidence type="ECO:0000313" key="10">
    <source>
        <dbReference type="EMBL" id="CAD7238589.1"/>
    </source>
</evidence>
<dbReference type="GO" id="GO:0015990">
    <property type="term" value="P:electron transport coupled proton transport"/>
    <property type="evidence" value="ECO:0007669"/>
    <property type="project" value="TreeGrafter"/>
</dbReference>
<proteinExistence type="inferred from homology"/>
<dbReference type="Pfam" id="PF00115">
    <property type="entry name" value="COX1"/>
    <property type="match status" value="1"/>
</dbReference>
<accession>A0A7R8WVC1</accession>
<comment type="subcellular location">
    <subcellularLocation>
        <location evidence="9">Mitochondrion inner membrane</location>
        <topology evidence="9">Multi-pass membrane protein</topology>
    </subcellularLocation>
</comment>
<keyword evidence="9" id="KW-0349">Heme</keyword>
<comment type="cofactor">
    <cofactor evidence="1">
        <name>heme</name>
        <dbReference type="ChEBI" id="CHEBI:30413"/>
    </cofactor>
</comment>
<dbReference type="EC" id="7.1.1.9" evidence="9"/>
<comment type="similarity">
    <text evidence="3 9">Belongs to the heme-copper respiratory oxidase family.</text>
</comment>
<feature type="non-terminal residue" evidence="10">
    <location>
        <position position="127"/>
    </location>
</feature>
<keyword evidence="9" id="KW-0813">Transport</keyword>
<comment type="pathway">
    <text evidence="2 9">Energy metabolism; oxidative phosphorylation.</text>
</comment>
<dbReference type="PANTHER" id="PTHR10422:SF18">
    <property type="entry name" value="CYTOCHROME C OXIDASE SUBUNIT 1"/>
    <property type="match status" value="1"/>
</dbReference>
<dbReference type="PROSITE" id="PS50855">
    <property type="entry name" value="COX1"/>
    <property type="match status" value="1"/>
</dbReference>
<keyword evidence="9" id="KW-0472">Membrane</keyword>
<evidence type="ECO:0000256" key="2">
    <source>
        <dbReference type="ARBA" id="ARBA00004673"/>
    </source>
</evidence>
<name>A0A7R8WVC1_9CRUS</name>
<dbReference type="GO" id="GO:0046872">
    <property type="term" value="F:metal ion binding"/>
    <property type="evidence" value="ECO:0007669"/>
    <property type="project" value="UniProtKB-KW"/>
</dbReference>
<dbReference type="InterPro" id="IPR000883">
    <property type="entry name" value="Cyt_C_Oxase_1"/>
</dbReference>
<evidence type="ECO:0000256" key="7">
    <source>
        <dbReference type="ARBA" id="ARBA00022982"/>
    </source>
</evidence>
<dbReference type="PANTHER" id="PTHR10422">
    <property type="entry name" value="CYTOCHROME C OXIDASE SUBUNIT 1"/>
    <property type="match status" value="1"/>
</dbReference>
<keyword evidence="9" id="KW-0479">Metal-binding</keyword>
<dbReference type="EMBL" id="OB704590">
    <property type="protein sequence ID" value="CAD7238589.1"/>
    <property type="molecule type" value="Genomic_DNA"/>
</dbReference>
<comment type="catalytic activity">
    <reaction evidence="8">
        <text>4 Fe(II)-[cytochrome c] + O2 + 8 H(+)(in) = 4 Fe(III)-[cytochrome c] + 2 H2O + 4 H(+)(out)</text>
        <dbReference type="Rhea" id="RHEA:11436"/>
        <dbReference type="Rhea" id="RHEA-COMP:10350"/>
        <dbReference type="Rhea" id="RHEA-COMP:14399"/>
        <dbReference type="ChEBI" id="CHEBI:15377"/>
        <dbReference type="ChEBI" id="CHEBI:15378"/>
        <dbReference type="ChEBI" id="CHEBI:15379"/>
        <dbReference type="ChEBI" id="CHEBI:29033"/>
        <dbReference type="ChEBI" id="CHEBI:29034"/>
        <dbReference type="EC" id="7.1.1.9"/>
    </reaction>
    <physiologicalReaction direction="left-to-right" evidence="8">
        <dbReference type="Rhea" id="RHEA:11437"/>
    </physiologicalReaction>
</comment>
<dbReference type="UniPathway" id="UPA00705"/>
<dbReference type="SUPFAM" id="SSF81442">
    <property type="entry name" value="Cytochrome c oxidase subunit I-like"/>
    <property type="match status" value="1"/>
</dbReference>
<evidence type="ECO:0000256" key="8">
    <source>
        <dbReference type="ARBA" id="ARBA00049512"/>
    </source>
</evidence>
<evidence type="ECO:0000256" key="5">
    <source>
        <dbReference type="ARBA" id="ARBA00022660"/>
    </source>
</evidence>